<evidence type="ECO:0000313" key="5">
    <source>
        <dbReference type="Proteomes" id="UP000628442"/>
    </source>
</evidence>
<dbReference type="InterPro" id="IPR050397">
    <property type="entry name" value="Env_Response_Regulators"/>
</dbReference>
<reference evidence="2" key="3">
    <citation type="submission" date="2022-12" db="EMBL/GenBank/DDBJ databases">
        <authorList>
            <person name="Sun Q."/>
            <person name="Kim S."/>
        </authorList>
    </citation>
    <scope>NUCLEOTIDE SEQUENCE</scope>
    <source>
        <strain evidence="2">KCTC 12343</strain>
    </source>
</reference>
<evidence type="ECO:0000259" key="1">
    <source>
        <dbReference type="PROSITE" id="PS50042"/>
    </source>
</evidence>
<evidence type="ECO:0000313" key="2">
    <source>
        <dbReference type="EMBL" id="GGY61772.1"/>
    </source>
</evidence>
<dbReference type="InterPro" id="IPR000595">
    <property type="entry name" value="cNMP-bd_dom"/>
</dbReference>
<dbReference type="InterPro" id="IPR014710">
    <property type="entry name" value="RmlC-like_jellyroll"/>
</dbReference>
<dbReference type="Proteomes" id="UP000628442">
    <property type="component" value="Unassembled WGS sequence"/>
</dbReference>
<dbReference type="PANTHER" id="PTHR24567:SF74">
    <property type="entry name" value="HTH-TYPE TRANSCRIPTIONAL REGULATOR ARCR"/>
    <property type="match status" value="1"/>
</dbReference>
<feature type="domain" description="Cyclic nucleotide-binding" evidence="1">
    <location>
        <begin position="7"/>
        <end position="103"/>
    </location>
</feature>
<name>A0A411X4G7_9BURK</name>
<dbReference type="Pfam" id="PF00027">
    <property type="entry name" value="cNMP_binding"/>
    <property type="match status" value="1"/>
</dbReference>
<dbReference type="GO" id="GO:0003700">
    <property type="term" value="F:DNA-binding transcription factor activity"/>
    <property type="evidence" value="ECO:0007669"/>
    <property type="project" value="TreeGrafter"/>
</dbReference>
<dbReference type="PROSITE" id="PS50042">
    <property type="entry name" value="CNMP_BINDING_3"/>
    <property type="match status" value="1"/>
</dbReference>
<dbReference type="OrthoDB" id="5497289at2"/>
<reference evidence="2" key="1">
    <citation type="journal article" date="2014" name="Int. J. Syst. Evol. Microbiol.">
        <title>Complete genome sequence of Corynebacterium casei LMG S-19264T (=DSM 44701T), isolated from a smear-ripened cheese.</title>
        <authorList>
            <consortium name="US DOE Joint Genome Institute (JGI-PGF)"/>
            <person name="Walter F."/>
            <person name="Albersmeier A."/>
            <person name="Kalinowski J."/>
            <person name="Ruckert C."/>
        </authorList>
    </citation>
    <scope>NUCLEOTIDE SEQUENCE</scope>
    <source>
        <strain evidence="2">KCTC 12343</strain>
    </source>
</reference>
<dbReference type="CDD" id="cd00038">
    <property type="entry name" value="CAP_ED"/>
    <property type="match status" value="1"/>
</dbReference>
<dbReference type="EMBL" id="CP036401">
    <property type="protein sequence ID" value="QBI03768.1"/>
    <property type="molecule type" value="Genomic_DNA"/>
</dbReference>
<dbReference type="EMBL" id="BMWV01000015">
    <property type="protein sequence ID" value="GGY61772.1"/>
    <property type="molecule type" value="Genomic_DNA"/>
</dbReference>
<dbReference type="AlphaFoldDB" id="A0A411X4G7"/>
<reference evidence="3 4" key="2">
    <citation type="submission" date="2019-02" db="EMBL/GenBank/DDBJ databases">
        <title>Draft Genome Sequences of Six Type Strains of the Genus Massilia.</title>
        <authorList>
            <person name="Miess H."/>
            <person name="Frediansyhah A."/>
            <person name="Gross H."/>
        </authorList>
    </citation>
    <scope>NUCLEOTIDE SEQUENCE [LARGE SCALE GENOMIC DNA]</scope>
    <source>
        <strain evidence="3 4">DSM 17472</strain>
    </source>
</reference>
<dbReference type="SMART" id="SM00100">
    <property type="entry name" value="cNMP"/>
    <property type="match status" value="1"/>
</dbReference>
<gene>
    <name evidence="3" type="ORF">EYF70_25325</name>
    <name evidence="2" type="ORF">GCM10007387_50440</name>
</gene>
<sequence>MRKALYIFGLLNDADMELLAALGRVRTVPAGAVLIAQSQQLDRLYVLLDGHMEVAVSGIGTVATLGSGEILGEMSFVDSSPTSATVQALDDVRLLDLPRSALEARFAADPGFGMRFFRAVAVFLAERMRNTTARLGYGKDEPMPAGMLEDELDDGLLDNVGIAGERFARLVRLLAER</sequence>
<dbReference type="RefSeq" id="WP_131147860.1">
    <property type="nucleotide sequence ID" value="NZ_BMWV01000015.1"/>
</dbReference>
<dbReference type="GO" id="GO:0005829">
    <property type="term" value="C:cytosol"/>
    <property type="evidence" value="ECO:0007669"/>
    <property type="project" value="TreeGrafter"/>
</dbReference>
<evidence type="ECO:0000313" key="4">
    <source>
        <dbReference type="Proteomes" id="UP000292307"/>
    </source>
</evidence>
<dbReference type="PANTHER" id="PTHR24567">
    <property type="entry name" value="CRP FAMILY TRANSCRIPTIONAL REGULATORY PROTEIN"/>
    <property type="match status" value="1"/>
</dbReference>
<protein>
    <submittedName>
        <fullName evidence="3">Cyclic nucleotide-binding domain-containing protein</fullName>
    </submittedName>
</protein>
<keyword evidence="4" id="KW-1185">Reference proteome</keyword>
<dbReference type="Gene3D" id="2.60.120.10">
    <property type="entry name" value="Jelly Rolls"/>
    <property type="match status" value="1"/>
</dbReference>
<dbReference type="InterPro" id="IPR018490">
    <property type="entry name" value="cNMP-bd_dom_sf"/>
</dbReference>
<evidence type="ECO:0000313" key="3">
    <source>
        <dbReference type="EMBL" id="QBI03768.1"/>
    </source>
</evidence>
<dbReference type="SUPFAM" id="SSF51206">
    <property type="entry name" value="cAMP-binding domain-like"/>
    <property type="match status" value="1"/>
</dbReference>
<organism evidence="2 5">
    <name type="scientific">Pseudoduganella albidiflava</name>
    <dbReference type="NCBI Taxonomy" id="321983"/>
    <lineage>
        <taxon>Bacteria</taxon>
        <taxon>Pseudomonadati</taxon>
        <taxon>Pseudomonadota</taxon>
        <taxon>Betaproteobacteria</taxon>
        <taxon>Burkholderiales</taxon>
        <taxon>Oxalobacteraceae</taxon>
        <taxon>Telluria group</taxon>
        <taxon>Pseudoduganella</taxon>
    </lineage>
</organism>
<accession>A0A411X4G7</accession>
<proteinExistence type="predicted"/>
<dbReference type="Proteomes" id="UP000292307">
    <property type="component" value="Chromosome"/>
</dbReference>